<dbReference type="PIRSF" id="PIRSF006268">
    <property type="entry name" value="ApbE"/>
    <property type="match status" value="1"/>
</dbReference>
<evidence type="ECO:0000256" key="10">
    <source>
        <dbReference type="ARBA" id="ARBA00048540"/>
    </source>
</evidence>
<sequence>MEVHRLCFRAMGSPCEILLAGVGQRQAKAAAAWARAEIERLEQCYSRYRSESLLSAINQVAQTGGTIAVDAETAALLDYAAVCYRESEGLFDITSGILRQAWRFDADTLPAPEKLAALCARIGWDKVRWERPRLGFGQTGMELDLGGIVKEYAADRAALLCLESGIRHGLINLGGDLRAIGPLPDGQPWRVGIRDPEHLRCLLGWVPLGEGALATSGDYLRCRVIKGRRYSHLFNPRTGWPVFGLTSVSAMAASCLVAGSLSTIAMLKGKAGAQWLAELSVPHLWLDDQGRRGGAGVFARLLAQQGTQR</sequence>
<dbReference type="Proteomes" id="UP000502699">
    <property type="component" value="Chromosome"/>
</dbReference>
<evidence type="ECO:0000256" key="3">
    <source>
        <dbReference type="ARBA" id="ARBA00016337"/>
    </source>
</evidence>
<comment type="catalytic activity">
    <reaction evidence="10 11">
        <text>L-threonyl-[protein] + FAD = FMN-L-threonyl-[protein] + AMP + H(+)</text>
        <dbReference type="Rhea" id="RHEA:36847"/>
        <dbReference type="Rhea" id="RHEA-COMP:11060"/>
        <dbReference type="Rhea" id="RHEA-COMP:11061"/>
        <dbReference type="ChEBI" id="CHEBI:15378"/>
        <dbReference type="ChEBI" id="CHEBI:30013"/>
        <dbReference type="ChEBI" id="CHEBI:57692"/>
        <dbReference type="ChEBI" id="CHEBI:74257"/>
        <dbReference type="ChEBI" id="CHEBI:456215"/>
        <dbReference type="EC" id="2.7.1.180"/>
    </reaction>
</comment>
<dbReference type="EMBL" id="CP048029">
    <property type="protein sequence ID" value="QIK37532.1"/>
    <property type="molecule type" value="Genomic_DNA"/>
</dbReference>
<evidence type="ECO:0000313" key="14">
    <source>
        <dbReference type="Proteomes" id="UP000502699"/>
    </source>
</evidence>
<organism evidence="13 14">
    <name type="scientific">Caldichromatium japonicum</name>
    <dbReference type="NCBI Taxonomy" id="2699430"/>
    <lineage>
        <taxon>Bacteria</taxon>
        <taxon>Pseudomonadati</taxon>
        <taxon>Pseudomonadota</taxon>
        <taxon>Gammaproteobacteria</taxon>
        <taxon>Chromatiales</taxon>
        <taxon>Chromatiaceae</taxon>
        <taxon>Caldichromatium</taxon>
    </lineage>
</organism>
<keyword evidence="14" id="KW-1185">Reference proteome</keyword>
<evidence type="ECO:0000256" key="8">
    <source>
        <dbReference type="ARBA" id="ARBA00022842"/>
    </source>
</evidence>
<evidence type="ECO:0000256" key="9">
    <source>
        <dbReference type="ARBA" id="ARBA00031306"/>
    </source>
</evidence>
<dbReference type="PANTHER" id="PTHR30040">
    <property type="entry name" value="THIAMINE BIOSYNTHESIS LIPOPROTEIN APBE"/>
    <property type="match status" value="1"/>
</dbReference>
<dbReference type="SUPFAM" id="SSF143631">
    <property type="entry name" value="ApbE-like"/>
    <property type="match status" value="1"/>
</dbReference>
<comment type="cofactor">
    <cofactor evidence="12">
        <name>Mg(2+)</name>
        <dbReference type="ChEBI" id="CHEBI:18420"/>
    </cofactor>
    <cofactor evidence="12">
        <name>Mn(2+)</name>
        <dbReference type="ChEBI" id="CHEBI:29035"/>
    </cofactor>
    <text evidence="12">Magnesium. Can also use manganese.</text>
</comment>
<dbReference type="GO" id="GO:0046872">
    <property type="term" value="F:metal ion binding"/>
    <property type="evidence" value="ECO:0007669"/>
    <property type="project" value="UniProtKB-UniRule"/>
</dbReference>
<protein>
    <recommendedName>
        <fullName evidence="3 11">FAD:protein FMN transferase</fullName>
        <ecNumber evidence="2 11">2.7.1.180</ecNumber>
    </recommendedName>
    <alternativeName>
        <fullName evidence="9 11">Flavin transferase</fullName>
    </alternativeName>
</protein>
<proteinExistence type="inferred from homology"/>
<keyword evidence="6 11" id="KW-0479">Metal-binding</keyword>
<dbReference type="RefSeq" id="WP_166270298.1">
    <property type="nucleotide sequence ID" value="NZ_CP048029.1"/>
</dbReference>
<feature type="binding site" evidence="12">
    <location>
        <position position="263"/>
    </location>
    <ligand>
        <name>Mg(2+)</name>
        <dbReference type="ChEBI" id="CHEBI:18420"/>
    </ligand>
</feature>
<keyword evidence="4 11" id="KW-0285">Flavoprotein</keyword>
<dbReference type="EC" id="2.7.1.180" evidence="2 11"/>
<evidence type="ECO:0000256" key="12">
    <source>
        <dbReference type="PIRSR" id="PIRSR006268-2"/>
    </source>
</evidence>
<evidence type="ECO:0000256" key="6">
    <source>
        <dbReference type="ARBA" id="ARBA00022723"/>
    </source>
</evidence>
<dbReference type="InterPro" id="IPR003374">
    <property type="entry name" value="ApbE-like_sf"/>
</dbReference>
<keyword evidence="5 11" id="KW-0808">Transferase</keyword>
<evidence type="ECO:0000256" key="4">
    <source>
        <dbReference type="ARBA" id="ARBA00022630"/>
    </source>
</evidence>
<evidence type="ECO:0000256" key="11">
    <source>
        <dbReference type="PIRNR" id="PIRNR006268"/>
    </source>
</evidence>
<dbReference type="KEGG" id="cjap:GWK36_05555"/>
<dbReference type="InterPro" id="IPR024932">
    <property type="entry name" value="ApbE"/>
</dbReference>
<evidence type="ECO:0000313" key="13">
    <source>
        <dbReference type="EMBL" id="QIK37532.1"/>
    </source>
</evidence>
<comment type="similarity">
    <text evidence="1 11">Belongs to the ApbE family.</text>
</comment>
<dbReference type="PANTHER" id="PTHR30040:SF2">
    <property type="entry name" value="FAD:PROTEIN FMN TRANSFERASE"/>
    <property type="match status" value="1"/>
</dbReference>
<dbReference type="Gene3D" id="3.10.520.10">
    <property type="entry name" value="ApbE-like domains"/>
    <property type="match status" value="1"/>
</dbReference>
<dbReference type="AlphaFoldDB" id="A0A6G7VC54"/>
<accession>A0A6G7VC54</accession>
<feature type="binding site" evidence="12">
    <location>
        <position position="147"/>
    </location>
    <ligand>
        <name>Mg(2+)</name>
        <dbReference type="ChEBI" id="CHEBI:18420"/>
    </ligand>
</feature>
<reference evidence="14" key="1">
    <citation type="submission" date="2020-01" db="EMBL/GenBank/DDBJ databases">
        <title>Caldichromatium gen. nov., sp. nov., a thermophilic purple sulfur bacterium member of the family Chromatiaceae isolated from Nakabusa hot spring, Japan.</title>
        <authorList>
            <person name="Saini M.K."/>
            <person name="Hanada S."/>
            <person name="Tank M."/>
        </authorList>
    </citation>
    <scope>NUCLEOTIDE SEQUENCE [LARGE SCALE GENOMIC DNA]</scope>
    <source>
        <strain evidence="14">No.7</strain>
    </source>
</reference>
<evidence type="ECO:0000256" key="7">
    <source>
        <dbReference type="ARBA" id="ARBA00022827"/>
    </source>
</evidence>
<dbReference type="Pfam" id="PF02424">
    <property type="entry name" value="ApbE"/>
    <property type="match status" value="1"/>
</dbReference>
<evidence type="ECO:0000256" key="5">
    <source>
        <dbReference type="ARBA" id="ARBA00022679"/>
    </source>
</evidence>
<evidence type="ECO:0000256" key="2">
    <source>
        <dbReference type="ARBA" id="ARBA00011955"/>
    </source>
</evidence>
<dbReference type="GO" id="GO:0016740">
    <property type="term" value="F:transferase activity"/>
    <property type="evidence" value="ECO:0007669"/>
    <property type="project" value="UniProtKB-UniRule"/>
</dbReference>
<name>A0A6G7VC54_9GAMM</name>
<keyword evidence="7 11" id="KW-0274">FAD</keyword>
<evidence type="ECO:0000256" key="1">
    <source>
        <dbReference type="ARBA" id="ARBA00008282"/>
    </source>
</evidence>
<gene>
    <name evidence="13" type="ORF">GWK36_05555</name>
</gene>
<keyword evidence="8 11" id="KW-0460">Magnesium</keyword>